<reference evidence="3" key="1">
    <citation type="submission" date="2022-11" db="UniProtKB">
        <authorList>
            <consortium name="WormBaseParasite"/>
        </authorList>
    </citation>
    <scope>IDENTIFICATION</scope>
</reference>
<dbReference type="WBParaSite" id="PDA_v2.g323.t1">
    <property type="protein sequence ID" value="PDA_v2.g323.t1"/>
    <property type="gene ID" value="PDA_v2.g323"/>
</dbReference>
<dbReference type="PANTHER" id="PTHR22989:SF3">
    <property type="entry name" value="METHYLTRANSFERASE FKBM DOMAIN-CONTAINING PROTEIN"/>
    <property type="match status" value="1"/>
</dbReference>
<keyword evidence="2" id="KW-1185">Reference proteome</keyword>
<feature type="domain" description="Methyltransferase FkbM" evidence="1">
    <location>
        <begin position="92"/>
        <end position="237"/>
    </location>
</feature>
<protein>
    <submittedName>
        <fullName evidence="3">Methyltransferase FkbM domain-containing protein</fullName>
    </submittedName>
</protein>
<evidence type="ECO:0000313" key="3">
    <source>
        <dbReference type="WBParaSite" id="PDA_v2.g323.t1"/>
    </source>
</evidence>
<organism evidence="2 3">
    <name type="scientific">Panagrolaimus davidi</name>
    <dbReference type="NCBI Taxonomy" id="227884"/>
    <lineage>
        <taxon>Eukaryota</taxon>
        <taxon>Metazoa</taxon>
        <taxon>Ecdysozoa</taxon>
        <taxon>Nematoda</taxon>
        <taxon>Chromadorea</taxon>
        <taxon>Rhabditida</taxon>
        <taxon>Tylenchina</taxon>
        <taxon>Panagrolaimomorpha</taxon>
        <taxon>Panagrolaimoidea</taxon>
        <taxon>Panagrolaimidae</taxon>
        <taxon>Panagrolaimus</taxon>
    </lineage>
</organism>
<sequence length="290" mass="33262">MTSVLYYSSTDGDENFASISSWFQQSPEKSNYLLLKADENRKCLLSKNLMSQNISSVWIKFADMVNECSNDLFDTLNETTTIKQLLVDDWELKYFILPFEPINNVSCNVISLGIGGETETEERVKRIMPQCKFLGIDSGAALSKEFYEKRLGGTYVEGLVGAKNGTFSANVLENGTYVLKELQHFSFTHFLSKYFKGNLVDLLFMDIEGDEYELMKDMIDNPELYPPICQLNVEFHDSSKRTGIMLPLFNKLFGESSYVAIKGGFFFNQFNKFHLINVKNDECLKKYFIK</sequence>
<evidence type="ECO:0000313" key="2">
    <source>
        <dbReference type="Proteomes" id="UP000887578"/>
    </source>
</evidence>
<proteinExistence type="predicted"/>
<evidence type="ECO:0000259" key="1">
    <source>
        <dbReference type="Pfam" id="PF05050"/>
    </source>
</evidence>
<dbReference type="Proteomes" id="UP000887578">
    <property type="component" value="Unplaced"/>
</dbReference>
<accession>A0A914QP17</accession>
<dbReference type="Pfam" id="PF05050">
    <property type="entry name" value="Methyltransf_21"/>
    <property type="match status" value="1"/>
</dbReference>
<dbReference type="PANTHER" id="PTHR22989">
    <property type="entry name" value="UNCHARACTERIZED DUF13 C.ELEGANS"/>
    <property type="match status" value="1"/>
</dbReference>
<dbReference type="InterPro" id="IPR006342">
    <property type="entry name" value="FkbM_mtfrase"/>
</dbReference>
<dbReference type="AlphaFoldDB" id="A0A914QP17"/>
<name>A0A914QP17_9BILA</name>